<dbReference type="PANTHER" id="PTHR12788:SF10">
    <property type="entry name" value="PROTEIN-TYROSINE SULFOTRANSFERASE"/>
    <property type="match status" value="1"/>
</dbReference>
<dbReference type="Pfam" id="PF13469">
    <property type="entry name" value="Sulfotransfer_3"/>
    <property type="match status" value="1"/>
</dbReference>
<gene>
    <name evidence="2" type="ORF">XM38_030080</name>
</gene>
<proteinExistence type="predicted"/>
<dbReference type="STRING" id="1641165.XM38_10320"/>
<dbReference type="EMBL" id="CP021983">
    <property type="protein sequence ID" value="ASC72054.1"/>
    <property type="molecule type" value="Genomic_DNA"/>
</dbReference>
<dbReference type="KEGG" id="hhg:XM38_030080"/>
<dbReference type="AlphaFoldDB" id="A0A1Z3HP14"/>
<dbReference type="InterPro" id="IPR026634">
    <property type="entry name" value="TPST-like"/>
</dbReference>
<keyword evidence="3" id="KW-1185">Reference proteome</keyword>
<accession>A0A1Z3HP14</accession>
<evidence type="ECO:0000313" key="3">
    <source>
        <dbReference type="Proteomes" id="UP000191901"/>
    </source>
</evidence>
<name>A0A1Z3HP14_9CYAN</name>
<dbReference type="InterPro" id="IPR027417">
    <property type="entry name" value="P-loop_NTPase"/>
</dbReference>
<dbReference type="Proteomes" id="UP000191901">
    <property type="component" value="Chromosome"/>
</dbReference>
<protein>
    <recommendedName>
        <fullName evidence="4">Sulfotransferase</fullName>
    </recommendedName>
</protein>
<dbReference type="Gene3D" id="3.40.50.300">
    <property type="entry name" value="P-loop containing nucleotide triphosphate hydrolases"/>
    <property type="match status" value="1"/>
</dbReference>
<keyword evidence="1" id="KW-0808">Transferase</keyword>
<dbReference type="SUPFAM" id="SSF52540">
    <property type="entry name" value="P-loop containing nucleoside triphosphate hydrolases"/>
    <property type="match status" value="1"/>
</dbReference>
<dbReference type="RefSeq" id="WP_080808587.1">
    <property type="nucleotide sequence ID" value="NZ_CP021983.2"/>
</dbReference>
<evidence type="ECO:0008006" key="4">
    <source>
        <dbReference type="Google" id="ProtNLM"/>
    </source>
</evidence>
<evidence type="ECO:0000313" key="2">
    <source>
        <dbReference type="EMBL" id="ASC72054.1"/>
    </source>
</evidence>
<organism evidence="2 3">
    <name type="scientific">Halomicronema hongdechloris C2206</name>
    <dbReference type="NCBI Taxonomy" id="1641165"/>
    <lineage>
        <taxon>Bacteria</taxon>
        <taxon>Bacillati</taxon>
        <taxon>Cyanobacteriota</taxon>
        <taxon>Cyanophyceae</taxon>
        <taxon>Nodosilineales</taxon>
        <taxon>Nodosilineaceae</taxon>
        <taxon>Halomicronema</taxon>
    </lineage>
</organism>
<dbReference type="PANTHER" id="PTHR12788">
    <property type="entry name" value="PROTEIN-TYROSINE SULFOTRANSFERASE 2"/>
    <property type="match status" value="1"/>
</dbReference>
<dbReference type="GO" id="GO:0008476">
    <property type="term" value="F:protein-tyrosine sulfotransferase activity"/>
    <property type="evidence" value="ECO:0007669"/>
    <property type="project" value="InterPro"/>
</dbReference>
<dbReference type="OrthoDB" id="536969at2"/>
<sequence length="309" mass="36533">MTTQPIFIVGVPRSGTTLMTTLLSAHARVAISPETHFLDEWLPRYQHWCALERADHFQQFWQNWSSSQRFSYFGVDPEQVFQRLQAQPAINFKVIFQSLLEEYAISQGKSRWGEKTPMHYRHLQTLLNWYPNARVIWMIRDPRATVASLLPLAWASNSARSNAQHWLGSLHLFETRWRRDHRVLLVRYEDLVTVPESTLVQVCKFIGEVYDPSMITNRSEQTCPVINRCSWAERHLKQALQPISQQGLHKWKRRLSRRQVVNIELITRSKLETYGYQLTVPPWFLASWHWASTMRSRLQLLNLHQILDM</sequence>
<evidence type="ECO:0000256" key="1">
    <source>
        <dbReference type="ARBA" id="ARBA00022679"/>
    </source>
</evidence>
<reference evidence="2 3" key="1">
    <citation type="journal article" date="2016" name="Biochim. Biophys. Acta">
        <title>Characterization of red-shifted phycobilisomes isolated from the chlorophyll f-containing cyanobacterium Halomicronema hongdechloris.</title>
        <authorList>
            <person name="Li Y."/>
            <person name="Lin Y."/>
            <person name="Garvey C.J."/>
            <person name="Birch D."/>
            <person name="Corkery R.W."/>
            <person name="Loughlin P.C."/>
            <person name="Scheer H."/>
            <person name="Willows R.D."/>
            <person name="Chen M."/>
        </authorList>
    </citation>
    <scope>NUCLEOTIDE SEQUENCE [LARGE SCALE GENOMIC DNA]</scope>
    <source>
        <strain evidence="2 3">C2206</strain>
    </source>
</reference>